<dbReference type="RefSeq" id="WP_342021009.1">
    <property type="nucleotide sequence ID" value="NZ_JBBYAK010000002.1"/>
</dbReference>
<evidence type="ECO:0000313" key="2">
    <source>
        <dbReference type="Proteomes" id="UP001459714"/>
    </source>
</evidence>
<gene>
    <name evidence="1" type="ORF">NST17_19650</name>
</gene>
<dbReference type="Proteomes" id="UP001459714">
    <property type="component" value="Unassembled WGS sequence"/>
</dbReference>
<name>A0ABU9K4Y9_9BACI</name>
<evidence type="ECO:0000313" key="1">
    <source>
        <dbReference type="EMBL" id="MEL3959371.1"/>
    </source>
</evidence>
<dbReference type="EMBL" id="JBBYAK010000002">
    <property type="protein sequence ID" value="MEL3959371.1"/>
    <property type="molecule type" value="Genomic_DNA"/>
</dbReference>
<reference evidence="1 2" key="1">
    <citation type="submission" date="2024-03" db="EMBL/GenBank/DDBJ databases">
        <title>Bacilli Hybrid Assemblies.</title>
        <authorList>
            <person name="Kovac J."/>
        </authorList>
    </citation>
    <scope>NUCLEOTIDE SEQUENCE [LARGE SCALE GENOMIC DNA]</scope>
    <source>
        <strain evidence="1 2">FSL M8-0022</strain>
    </source>
</reference>
<proteinExistence type="predicted"/>
<sequence>MINKENPLSTIFKIDDDGNITELASYQLHPYDALKAAYLQYVKNYYNTWMYDFLKPDIQETKNGFTIFYGRNSALYVKKQCEMIA</sequence>
<accession>A0ABU9K4Y9</accession>
<protein>
    <submittedName>
        <fullName evidence="1">Uncharacterized protein</fullName>
    </submittedName>
</protein>
<keyword evidence="2" id="KW-1185">Reference proteome</keyword>
<comment type="caution">
    <text evidence="1">The sequence shown here is derived from an EMBL/GenBank/DDBJ whole genome shotgun (WGS) entry which is preliminary data.</text>
</comment>
<organism evidence="1 2">
    <name type="scientific">Caldifermentibacillus hisashii</name>
    <dbReference type="NCBI Taxonomy" id="996558"/>
    <lineage>
        <taxon>Bacteria</taxon>
        <taxon>Bacillati</taxon>
        <taxon>Bacillota</taxon>
        <taxon>Bacilli</taxon>
        <taxon>Bacillales</taxon>
        <taxon>Bacillaceae</taxon>
        <taxon>Caldifermentibacillus</taxon>
    </lineage>
</organism>